<reference evidence="2" key="1">
    <citation type="submission" date="2014-11" db="EMBL/GenBank/DDBJ databases">
        <authorList>
            <person name="Amaro Gonzalez C."/>
        </authorList>
    </citation>
    <scope>NUCLEOTIDE SEQUENCE</scope>
</reference>
<dbReference type="EMBL" id="GBXM01045491">
    <property type="protein sequence ID" value="JAH63086.1"/>
    <property type="molecule type" value="Transcribed_RNA"/>
</dbReference>
<accession>A0A0E9UB71</accession>
<feature type="region of interest" description="Disordered" evidence="1">
    <location>
        <begin position="1"/>
        <end position="26"/>
    </location>
</feature>
<proteinExistence type="predicted"/>
<dbReference type="AlphaFoldDB" id="A0A0E9UB71"/>
<evidence type="ECO:0000256" key="1">
    <source>
        <dbReference type="SAM" id="MobiDB-lite"/>
    </source>
</evidence>
<organism evidence="2">
    <name type="scientific">Anguilla anguilla</name>
    <name type="common">European freshwater eel</name>
    <name type="synonym">Muraena anguilla</name>
    <dbReference type="NCBI Taxonomy" id="7936"/>
    <lineage>
        <taxon>Eukaryota</taxon>
        <taxon>Metazoa</taxon>
        <taxon>Chordata</taxon>
        <taxon>Craniata</taxon>
        <taxon>Vertebrata</taxon>
        <taxon>Euteleostomi</taxon>
        <taxon>Actinopterygii</taxon>
        <taxon>Neopterygii</taxon>
        <taxon>Teleostei</taxon>
        <taxon>Anguilliformes</taxon>
        <taxon>Anguillidae</taxon>
        <taxon>Anguilla</taxon>
    </lineage>
</organism>
<evidence type="ECO:0000313" key="2">
    <source>
        <dbReference type="EMBL" id="JAH63086.1"/>
    </source>
</evidence>
<name>A0A0E9UB71_ANGAN</name>
<reference evidence="2" key="2">
    <citation type="journal article" date="2015" name="Fish Shellfish Immunol.">
        <title>Early steps in the European eel (Anguilla anguilla)-Vibrio vulnificus interaction in the gills: Role of the RtxA13 toxin.</title>
        <authorList>
            <person name="Callol A."/>
            <person name="Pajuelo D."/>
            <person name="Ebbesson L."/>
            <person name="Teles M."/>
            <person name="MacKenzie S."/>
            <person name="Amaro C."/>
        </authorList>
    </citation>
    <scope>NUCLEOTIDE SEQUENCE</scope>
</reference>
<protein>
    <submittedName>
        <fullName evidence="2">Uncharacterized protein</fullName>
    </submittedName>
</protein>
<sequence length="26" mass="2805">MSGIKLNDMQEKPELTEDTPGGCTLP</sequence>